<evidence type="ECO:0000313" key="2">
    <source>
        <dbReference type="EMBL" id="CAL0308186.1"/>
    </source>
</evidence>
<dbReference type="AlphaFoldDB" id="A0AAV1WH38"/>
<dbReference type="Pfam" id="PF10536">
    <property type="entry name" value="PMD"/>
    <property type="match status" value="1"/>
</dbReference>
<sequence>MASSSSSGSRILQFGTKYPSLLHMQEQHISQNIWKCDSDRNLKCRCAQQFHNGASNISTLVVQLLKESEFYWVAQLTVFQVNHILITALVERWRPETHMFHMPFGECTITL</sequence>
<reference evidence="2 3" key="1">
    <citation type="submission" date="2024-03" db="EMBL/GenBank/DDBJ databases">
        <authorList>
            <person name="Martinez-Hernandez J."/>
        </authorList>
    </citation>
    <scope>NUCLEOTIDE SEQUENCE [LARGE SCALE GENOMIC DNA]</scope>
</reference>
<accession>A0AAV1WH38</accession>
<dbReference type="PANTHER" id="PTHR46033:SF8">
    <property type="entry name" value="PROTEIN MAINTENANCE OF MERISTEMS-LIKE"/>
    <property type="match status" value="1"/>
</dbReference>
<dbReference type="EMBL" id="CAXHTB010000006">
    <property type="protein sequence ID" value="CAL0308186.1"/>
    <property type="molecule type" value="Genomic_DNA"/>
</dbReference>
<dbReference type="InterPro" id="IPR044824">
    <property type="entry name" value="MAIN-like"/>
</dbReference>
<protein>
    <recommendedName>
        <fullName evidence="1">Aminotransferase-like plant mobile domain-containing protein</fullName>
    </recommendedName>
</protein>
<proteinExistence type="predicted"/>
<comment type="caution">
    <text evidence="2">The sequence shown here is derived from an EMBL/GenBank/DDBJ whole genome shotgun (WGS) entry which is preliminary data.</text>
</comment>
<keyword evidence="3" id="KW-1185">Reference proteome</keyword>
<dbReference type="InterPro" id="IPR019557">
    <property type="entry name" value="AminoTfrase-like_pln_mobile"/>
</dbReference>
<organism evidence="2 3">
    <name type="scientific">Lupinus luteus</name>
    <name type="common">European yellow lupine</name>
    <dbReference type="NCBI Taxonomy" id="3873"/>
    <lineage>
        <taxon>Eukaryota</taxon>
        <taxon>Viridiplantae</taxon>
        <taxon>Streptophyta</taxon>
        <taxon>Embryophyta</taxon>
        <taxon>Tracheophyta</taxon>
        <taxon>Spermatophyta</taxon>
        <taxon>Magnoliopsida</taxon>
        <taxon>eudicotyledons</taxon>
        <taxon>Gunneridae</taxon>
        <taxon>Pentapetalae</taxon>
        <taxon>rosids</taxon>
        <taxon>fabids</taxon>
        <taxon>Fabales</taxon>
        <taxon>Fabaceae</taxon>
        <taxon>Papilionoideae</taxon>
        <taxon>50 kb inversion clade</taxon>
        <taxon>genistoids sensu lato</taxon>
        <taxon>core genistoids</taxon>
        <taxon>Genisteae</taxon>
        <taxon>Lupinus</taxon>
    </lineage>
</organism>
<evidence type="ECO:0000313" key="3">
    <source>
        <dbReference type="Proteomes" id="UP001497480"/>
    </source>
</evidence>
<evidence type="ECO:0000259" key="1">
    <source>
        <dbReference type="Pfam" id="PF10536"/>
    </source>
</evidence>
<feature type="domain" description="Aminotransferase-like plant mobile" evidence="1">
    <location>
        <begin position="70"/>
        <end position="111"/>
    </location>
</feature>
<gene>
    <name evidence="2" type="ORF">LLUT_LOCUS9246</name>
</gene>
<dbReference type="GO" id="GO:0010073">
    <property type="term" value="P:meristem maintenance"/>
    <property type="evidence" value="ECO:0007669"/>
    <property type="project" value="InterPro"/>
</dbReference>
<name>A0AAV1WH38_LUPLU</name>
<dbReference type="Proteomes" id="UP001497480">
    <property type="component" value="Unassembled WGS sequence"/>
</dbReference>
<dbReference type="PANTHER" id="PTHR46033">
    <property type="entry name" value="PROTEIN MAIN-LIKE 2"/>
    <property type="match status" value="1"/>
</dbReference>